<proteinExistence type="predicted"/>
<feature type="domain" description="DUF4136" evidence="1">
    <location>
        <begin position="34"/>
        <end position="182"/>
    </location>
</feature>
<keyword evidence="3" id="KW-1185">Reference proteome</keyword>
<dbReference type="PROSITE" id="PS51257">
    <property type="entry name" value="PROKAR_LIPOPROTEIN"/>
    <property type="match status" value="1"/>
</dbReference>
<gene>
    <name evidence="2" type="ORF">LXM24_18810</name>
</gene>
<name>A0A9X1PEC2_9BACT</name>
<dbReference type="EMBL" id="JAJTTA010000003">
    <property type="protein sequence ID" value="MCF0042165.1"/>
    <property type="molecule type" value="Genomic_DNA"/>
</dbReference>
<sequence>MKAFRLTFILLISLFVFLGCNSSHKILKPQQEDNFKLSDYATFGFYDIEAKGDTISQNFEKNVGIIKTAIAQNLQSRGLDEARDANLKINIALNVQEKAQTRQTDFRTDGLPRYMGQRRYSWKSEEVVVGKYREGTIMIDLVDAATNKMVWQGGAEGIIPEKSQNFTADINQAVKEIIENIPK</sequence>
<dbReference type="Pfam" id="PF13590">
    <property type="entry name" value="DUF4136"/>
    <property type="match status" value="1"/>
</dbReference>
<dbReference type="RefSeq" id="WP_234615031.1">
    <property type="nucleotide sequence ID" value="NZ_CP098806.1"/>
</dbReference>
<evidence type="ECO:0000313" key="3">
    <source>
        <dbReference type="Proteomes" id="UP001139700"/>
    </source>
</evidence>
<evidence type="ECO:0000313" key="2">
    <source>
        <dbReference type="EMBL" id="MCF0042165.1"/>
    </source>
</evidence>
<organism evidence="2 3">
    <name type="scientific">Dyadobacter fanqingshengii</name>
    <dbReference type="NCBI Taxonomy" id="2906443"/>
    <lineage>
        <taxon>Bacteria</taxon>
        <taxon>Pseudomonadati</taxon>
        <taxon>Bacteroidota</taxon>
        <taxon>Cytophagia</taxon>
        <taxon>Cytophagales</taxon>
        <taxon>Spirosomataceae</taxon>
        <taxon>Dyadobacter</taxon>
    </lineage>
</organism>
<dbReference type="InterPro" id="IPR025411">
    <property type="entry name" value="DUF4136"/>
</dbReference>
<dbReference type="Proteomes" id="UP001139700">
    <property type="component" value="Unassembled WGS sequence"/>
</dbReference>
<comment type="caution">
    <text evidence="2">The sequence shown here is derived from an EMBL/GenBank/DDBJ whole genome shotgun (WGS) entry which is preliminary data.</text>
</comment>
<dbReference type="Gene3D" id="3.30.160.670">
    <property type="match status" value="1"/>
</dbReference>
<evidence type="ECO:0000259" key="1">
    <source>
        <dbReference type="Pfam" id="PF13590"/>
    </source>
</evidence>
<accession>A0A9X1PEC2</accession>
<reference evidence="2" key="1">
    <citation type="submission" date="2021-12" db="EMBL/GenBank/DDBJ databases">
        <title>Novel species in genus Dyadobacter.</title>
        <authorList>
            <person name="Ma C."/>
        </authorList>
    </citation>
    <scope>NUCLEOTIDE SEQUENCE</scope>
    <source>
        <strain evidence="2">CY399</strain>
    </source>
</reference>
<protein>
    <submittedName>
        <fullName evidence="2">DUF4136 domain-containing protein</fullName>
    </submittedName>
</protein>
<dbReference type="AlphaFoldDB" id="A0A9X1PEC2"/>